<comment type="similarity">
    <text evidence="1">Belongs to the LovG family.</text>
</comment>
<organism evidence="4 5">
    <name type="scientific">Aspergillus kawachii</name>
    <name type="common">White koji mold</name>
    <name type="synonym">Aspergillus awamori var. kawachi</name>
    <dbReference type="NCBI Taxonomy" id="1069201"/>
    <lineage>
        <taxon>Eukaryota</taxon>
        <taxon>Fungi</taxon>
        <taxon>Dikarya</taxon>
        <taxon>Ascomycota</taxon>
        <taxon>Pezizomycotina</taxon>
        <taxon>Eurotiomycetes</taxon>
        <taxon>Eurotiomycetidae</taxon>
        <taxon>Eurotiales</taxon>
        <taxon>Aspergillaceae</taxon>
        <taxon>Aspergillus</taxon>
        <taxon>Aspergillus subgen. Circumdati</taxon>
    </lineage>
</organism>
<dbReference type="SUPFAM" id="SSF53474">
    <property type="entry name" value="alpha/beta-Hydrolases"/>
    <property type="match status" value="1"/>
</dbReference>
<dbReference type="InterPro" id="IPR050593">
    <property type="entry name" value="LovG"/>
</dbReference>
<evidence type="ECO:0000259" key="3">
    <source>
        <dbReference type="Pfam" id="PF03959"/>
    </source>
</evidence>
<sequence>MNADTKPAIICLHGHGSSGEIFRTQAQKLTQVLSPHFRFLFLNSPITTPQAGVGVQPYYAHMKPYRRWHQDGNTIGLFDVTAEDVERERRIVRDFLKGVIDHENGTSGPGPGVVGVMGFSQGTRVATAVCLDSELGKYIKFAIMICGVCPSLPLSAAEIRVSRPLDIMSVHVQGSGDPWSAKGTRLSKQYFNQTLATVIRFKGGHEIPVKTGDVQSIARVMVEYWDRDCNDEYNSVSAGVEITVHPSPKWSSGSSIPDDGLRLASLASLKIWPRAEEHCLPPDLSSTEGYL</sequence>
<dbReference type="AlphaFoldDB" id="A0A146F5G7"/>
<proteinExistence type="inferred from homology"/>
<dbReference type="GO" id="GO:0005634">
    <property type="term" value="C:nucleus"/>
    <property type="evidence" value="ECO:0007669"/>
    <property type="project" value="TreeGrafter"/>
</dbReference>
<gene>
    <name evidence="4" type="ORF">RIB2604_01002560</name>
</gene>
<dbReference type="VEuPathDB" id="FungiDB:ASPFODRAFT_127333"/>
<comment type="caution">
    <text evidence="4">The sequence shown here is derived from an EMBL/GenBank/DDBJ whole genome shotgun (WGS) entry which is preliminary data.</text>
</comment>
<dbReference type="PANTHER" id="PTHR48070:SF3">
    <property type="entry name" value="ESTERASE DBAE-RELATED"/>
    <property type="match status" value="1"/>
</dbReference>
<dbReference type="InterPro" id="IPR029058">
    <property type="entry name" value="AB_hydrolase_fold"/>
</dbReference>
<evidence type="ECO:0000313" key="5">
    <source>
        <dbReference type="Proteomes" id="UP000075230"/>
    </source>
</evidence>
<evidence type="ECO:0000313" key="4">
    <source>
        <dbReference type="EMBL" id="GAT21367.1"/>
    </source>
</evidence>
<dbReference type="Gene3D" id="3.40.50.1820">
    <property type="entry name" value="alpha/beta hydrolase"/>
    <property type="match status" value="1"/>
</dbReference>
<reference evidence="5" key="2">
    <citation type="submission" date="2016-02" db="EMBL/GenBank/DDBJ databases">
        <title>Genome sequencing of Aspergillus luchuensis NBRC 4314.</title>
        <authorList>
            <person name="Yamada O."/>
        </authorList>
    </citation>
    <scope>NUCLEOTIDE SEQUENCE [LARGE SCALE GENOMIC DNA]</scope>
    <source>
        <strain evidence="5">RIB 2604</strain>
    </source>
</reference>
<protein>
    <submittedName>
        <fullName evidence="4">Oxidoreductase</fullName>
    </submittedName>
</protein>
<dbReference type="PANTHER" id="PTHR48070">
    <property type="entry name" value="ESTERASE OVCA2"/>
    <property type="match status" value="1"/>
</dbReference>
<accession>A0A146F5G7</accession>
<feature type="domain" description="Serine hydrolase" evidence="3">
    <location>
        <begin position="5"/>
        <end position="215"/>
    </location>
</feature>
<keyword evidence="2" id="KW-0378">Hydrolase</keyword>
<dbReference type="Pfam" id="PF03959">
    <property type="entry name" value="FSH1"/>
    <property type="match status" value="1"/>
</dbReference>
<dbReference type="EMBL" id="BCWF01000010">
    <property type="protein sequence ID" value="GAT21367.1"/>
    <property type="molecule type" value="Genomic_DNA"/>
</dbReference>
<dbReference type="GO" id="GO:0044550">
    <property type="term" value="P:secondary metabolite biosynthetic process"/>
    <property type="evidence" value="ECO:0007669"/>
    <property type="project" value="TreeGrafter"/>
</dbReference>
<dbReference type="Proteomes" id="UP000075230">
    <property type="component" value="Unassembled WGS sequence"/>
</dbReference>
<reference evidence="4 5" key="1">
    <citation type="journal article" date="2016" name="DNA Res.">
        <title>Genome sequence of Aspergillus luchuensis NBRC 4314.</title>
        <authorList>
            <person name="Yamada O."/>
            <person name="Machida M."/>
            <person name="Hosoyama A."/>
            <person name="Goto M."/>
            <person name="Takahashi T."/>
            <person name="Futagami T."/>
            <person name="Yamagata Y."/>
            <person name="Takeuchi M."/>
            <person name="Kobayashi T."/>
            <person name="Koike H."/>
            <person name="Abe K."/>
            <person name="Asai K."/>
            <person name="Arita M."/>
            <person name="Fujita N."/>
            <person name="Fukuda K."/>
            <person name="Higa K."/>
            <person name="Horikawa H."/>
            <person name="Ishikawa T."/>
            <person name="Jinno K."/>
            <person name="Kato Y."/>
            <person name="Kirimura K."/>
            <person name="Mizutani O."/>
            <person name="Nakasone K."/>
            <person name="Sano M."/>
            <person name="Shiraishi Y."/>
            <person name="Tsukahara M."/>
            <person name="Gomi K."/>
        </authorList>
    </citation>
    <scope>NUCLEOTIDE SEQUENCE [LARGE SCALE GENOMIC DNA]</scope>
    <source>
        <strain evidence="4 5">RIB 2604</strain>
    </source>
</reference>
<evidence type="ECO:0000256" key="1">
    <source>
        <dbReference type="ARBA" id="ARBA00005863"/>
    </source>
</evidence>
<dbReference type="GO" id="GO:0005737">
    <property type="term" value="C:cytoplasm"/>
    <property type="evidence" value="ECO:0007669"/>
    <property type="project" value="TreeGrafter"/>
</dbReference>
<dbReference type="GO" id="GO:0016787">
    <property type="term" value="F:hydrolase activity"/>
    <property type="evidence" value="ECO:0007669"/>
    <property type="project" value="UniProtKB-KW"/>
</dbReference>
<dbReference type="InterPro" id="IPR005645">
    <property type="entry name" value="FSH-like_dom"/>
</dbReference>
<evidence type="ECO:0000256" key="2">
    <source>
        <dbReference type="ARBA" id="ARBA00022801"/>
    </source>
</evidence>
<name>A0A146F5G7_ASPKA</name>